<dbReference type="Proteomes" id="UP001589576">
    <property type="component" value="Unassembled WGS sequence"/>
</dbReference>
<keyword evidence="3" id="KW-1185">Reference proteome</keyword>
<protein>
    <submittedName>
        <fullName evidence="2">Uncharacterized protein</fullName>
    </submittedName>
</protein>
<reference evidence="2 3" key="1">
    <citation type="submission" date="2024-09" db="EMBL/GenBank/DDBJ databases">
        <authorList>
            <person name="Sun Q."/>
            <person name="Mori K."/>
        </authorList>
    </citation>
    <scope>NUCLEOTIDE SEQUENCE [LARGE SCALE GENOMIC DNA]</scope>
    <source>
        <strain evidence="2 3">CECT 8460</strain>
    </source>
</reference>
<organism evidence="2 3">
    <name type="scientific">Flavobacterium paronense</name>
    <dbReference type="NCBI Taxonomy" id="1392775"/>
    <lineage>
        <taxon>Bacteria</taxon>
        <taxon>Pseudomonadati</taxon>
        <taxon>Bacteroidota</taxon>
        <taxon>Flavobacteriia</taxon>
        <taxon>Flavobacteriales</taxon>
        <taxon>Flavobacteriaceae</taxon>
        <taxon>Flavobacterium</taxon>
    </lineage>
</organism>
<sequence>MKKNIFCLFLYFLSSFIYSQNIPFSITKSGLFQDDYKETAIVLAEKIDDNGFLLVRSYKKGGISPGEGFYIEQYDTNLKLTKEFEYEMKHPNYQKYNLVLSLFTIEKTIHIIEIYYDLNLKCFVCLDNKVLNNNAIEKTELFRMSKEEMKGTFNLQKKFYARVDEIWINDNSGTINAEDSNIKRGTFLDVFLKGDLAKDGGDASDITVVVNDTKTAFAIAMDLNQKSSDGLRIYVFNSKLEKIIDNTFTKEIKDRNYIFQNIQVSNSGDAVYLLAKSYDKDLRKKKEGGKYFFELTKIDAKNQLTQIIDPEQNFVGSLKTFFHNDELVCLGFYSELTDYRYKGICFFKFDPNSLELKKSKYNLFTEQFFFDKYGKNTEIAVKFLTFRKVFFNNNNEIILNAEEYDKTTRAGAGAGINGAMGPISSSTSYSFDDIVIAKLNYDGSMLWARNINKKQSTTDDDTSYLSYTSTVRNDKTYFFINTKDKIKKLKNDRIEFGQIRKNKSNLNVIVVNAVGDFDYQEILDDEQNEVPFMVSKGAIIDNTIYFLGRKGKDKQLLKVTL</sequence>
<keyword evidence="1" id="KW-0732">Signal</keyword>
<dbReference type="RefSeq" id="WP_290286579.1">
    <property type="nucleotide sequence ID" value="NZ_JAUFQN010000019.1"/>
</dbReference>
<evidence type="ECO:0000313" key="3">
    <source>
        <dbReference type="Proteomes" id="UP001589576"/>
    </source>
</evidence>
<accession>A0ABV5GEL6</accession>
<gene>
    <name evidence="2" type="ORF">ACFFUU_08105</name>
</gene>
<feature type="chain" id="PRO_5046122708" evidence="1">
    <location>
        <begin position="20"/>
        <end position="561"/>
    </location>
</feature>
<proteinExistence type="predicted"/>
<evidence type="ECO:0000313" key="2">
    <source>
        <dbReference type="EMBL" id="MFB9089558.1"/>
    </source>
</evidence>
<evidence type="ECO:0000256" key="1">
    <source>
        <dbReference type="SAM" id="SignalP"/>
    </source>
</evidence>
<feature type="signal peptide" evidence="1">
    <location>
        <begin position="1"/>
        <end position="19"/>
    </location>
</feature>
<comment type="caution">
    <text evidence="2">The sequence shown here is derived from an EMBL/GenBank/DDBJ whole genome shotgun (WGS) entry which is preliminary data.</text>
</comment>
<name>A0ABV5GEL6_9FLAO</name>
<dbReference type="EMBL" id="JBHMFB010000016">
    <property type="protein sequence ID" value="MFB9089558.1"/>
    <property type="molecule type" value="Genomic_DNA"/>
</dbReference>